<organism evidence="1 2">
    <name type="scientific">Liparis tanakae</name>
    <name type="common">Tanaka's snailfish</name>
    <dbReference type="NCBI Taxonomy" id="230148"/>
    <lineage>
        <taxon>Eukaryota</taxon>
        <taxon>Metazoa</taxon>
        <taxon>Chordata</taxon>
        <taxon>Craniata</taxon>
        <taxon>Vertebrata</taxon>
        <taxon>Euteleostomi</taxon>
        <taxon>Actinopterygii</taxon>
        <taxon>Neopterygii</taxon>
        <taxon>Teleostei</taxon>
        <taxon>Neoteleostei</taxon>
        <taxon>Acanthomorphata</taxon>
        <taxon>Eupercaria</taxon>
        <taxon>Perciformes</taxon>
        <taxon>Cottioidei</taxon>
        <taxon>Cottales</taxon>
        <taxon>Liparidae</taxon>
        <taxon>Liparis</taxon>
    </lineage>
</organism>
<comment type="caution">
    <text evidence="1">The sequence shown here is derived from an EMBL/GenBank/DDBJ whole genome shotgun (WGS) entry which is preliminary data.</text>
</comment>
<accession>A0A4Z2FG30</accession>
<evidence type="ECO:0000313" key="2">
    <source>
        <dbReference type="Proteomes" id="UP000314294"/>
    </source>
</evidence>
<sequence>MPWTISRGTPIISCSNALNPSCSNLRTESRETFTPQRLNAASSASSWTWRGGRGVEGVRGVAWRRGVEGVAWRAWRGGREGRGVEGVVWRRGVEGLDELLVAHLPVLVAVHQRQQHVQLGRVQLQLVVLQQAAEVLHCDEAGVVRVQLEEHRTIRTLENIDVDMMNNTQEQQWSHRRRNDRLQRSWSLQEALR</sequence>
<name>A0A4Z2FG30_9TELE</name>
<protein>
    <submittedName>
        <fullName evidence="1">Uncharacterized protein</fullName>
    </submittedName>
</protein>
<gene>
    <name evidence="1" type="ORF">EYF80_050148</name>
</gene>
<dbReference type="Proteomes" id="UP000314294">
    <property type="component" value="Unassembled WGS sequence"/>
</dbReference>
<dbReference type="EMBL" id="SRLO01001257">
    <property type="protein sequence ID" value="TNN39704.1"/>
    <property type="molecule type" value="Genomic_DNA"/>
</dbReference>
<dbReference type="AlphaFoldDB" id="A0A4Z2FG30"/>
<proteinExistence type="predicted"/>
<evidence type="ECO:0000313" key="1">
    <source>
        <dbReference type="EMBL" id="TNN39704.1"/>
    </source>
</evidence>
<keyword evidence="2" id="KW-1185">Reference proteome</keyword>
<reference evidence="1 2" key="1">
    <citation type="submission" date="2019-03" db="EMBL/GenBank/DDBJ databases">
        <title>First draft genome of Liparis tanakae, snailfish: a comprehensive survey of snailfish specific genes.</title>
        <authorList>
            <person name="Kim W."/>
            <person name="Song I."/>
            <person name="Jeong J.-H."/>
            <person name="Kim D."/>
            <person name="Kim S."/>
            <person name="Ryu S."/>
            <person name="Song J.Y."/>
            <person name="Lee S.K."/>
        </authorList>
    </citation>
    <scope>NUCLEOTIDE SEQUENCE [LARGE SCALE GENOMIC DNA]</scope>
    <source>
        <tissue evidence="1">Muscle</tissue>
    </source>
</reference>